<dbReference type="InterPro" id="IPR040359">
    <property type="entry name" value="GDU"/>
</dbReference>
<evidence type="ECO:0000313" key="10">
    <source>
        <dbReference type="EMBL" id="MQM09072.1"/>
    </source>
</evidence>
<dbReference type="Proteomes" id="UP000652761">
    <property type="component" value="Unassembled WGS sequence"/>
</dbReference>
<evidence type="ECO:0000256" key="7">
    <source>
        <dbReference type="ARBA" id="ARBA00023136"/>
    </source>
</evidence>
<keyword evidence="4 9" id="KW-0812">Transmembrane</keyword>
<feature type="compositionally biased region" description="Basic and acidic residues" evidence="8">
    <location>
        <begin position="129"/>
        <end position="150"/>
    </location>
</feature>
<dbReference type="AlphaFoldDB" id="A0A843WFM1"/>
<keyword evidence="6 9" id="KW-1133">Transmembrane helix</keyword>
<sequence>MRTANLLTAASAPAAMGAAAAVQQHSAWHSPVPYLFGGLAAMLGLIAFALLILACSYWKLSGYLDGGSDGSGGSGDLESGDGKPRGAGAAEAPPRPLELGIVVIMAGEEKPTYLATPMSSRASSFGDNNKGKESEEEDEKKAAVETEGHGSSEATAGPQRQLQEEAHANQDQENHHSHDGQRQTPEEETHDSADRNHFFSFLCAFTPVLTSKPDLFPHGRFWRCFDSYPTVLRPKPQTSSHLTALGKAIHLKLSITDVKEGTPCDTDLNATDKGKSFAGACAGDGSRRRRCWVGGLTGTAGRTLGQQRTRVVRTSLTFPTLFPAEAATRGRH</sequence>
<dbReference type="GO" id="GO:0080143">
    <property type="term" value="P:regulation of amino acid export"/>
    <property type="evidence" value="ECO:0007669"/>
    <property type="project" value="InterPro"/>
</dbReference>
<evidence type="ECO:0000313" key="11">
    <source>
        <dbReference type="Proteomes" id="UP000652761"/>
    </source>
</evidence>
<dbReference type="PANTHER" id="PTHR33228">
    <property type="entry name" value="PROTEIN GLUTAMINE DUMPER 4-RELATED"/>
    <property type="match status" value="1"/>
</dbReference>
<comment type="caution">
    <text evidence="10">The sequence shown here is derived from an EMBL/GenBank/DDBJ whole genome shotgun (WGS) entry which is preliminary data.</text>
</comment>
<comment type="similarity">
    <text evidence="2">Belongs to the GLUTAMINE DUMPER 1 (TC 9.B.60) family.</text>
</comment>
<evidence type="ECO:0000256" key="5">
    <source>
        <dbReference type="ARBA" id="ARBA00022970"/>
    </source>
</evidence>
<keyword evidence="5" id="KW-0029">Amino-acid transport</keyword>
<dbReference type="GO" id="GO:0016020">
    <property type="term" value="C:membrane"/>
    <property type="evidence" value="ECO:0007669"/>
    <property type="project" value="UniProtKB-SubCell"/>
</dbReference>
<dbReference type="GO" id="GO:0006865">
    <property type="term" value="P:amino acid transport"/>
    <property type="evidence" value="ECO:0007669"/>
    <property type="project" value="UniProtKB-KW"/>
</dbReference>
<evidence type="ECO:0008006" key="12">
    <source>
        <dbReference type="Google" id="ProtNLM"/>
    </source>
</evidence>
<dbReference type="PANTHER" id="PTHR33228:SF77">
    <property type="entry name" value="PROTEIN GLUTAMINE DUMPER 2"/>
    <property type="match status" value="1"/>
</dbReference>
<evidence type="ECO:0000256" key="8">
    <source>
        <dbReference type="SAM" id="MobiDB-lite"/>
    </source>
</evidence>
<organism evidence="10 11">
    <name type="scientific">Colocasia esculenta</name>
    <name type="common">Wild taro</name>
    <name type="synonym">Arum esculentum</name>
    <dbReference type="NCBI Taxonomy" id="4460"/>
    <lineage>
        <taxon>Eukaryota</taxon>
        <taxon>Viridiplantae</taxon>
        <taxon>Streptophyta</taxon>
        <taxon>Embryophyta</taxon>
        <taxon>Tracheophyta</taxon>
        <taxon>Spermatophyta</taxon>
        <taxon>Magnoliopsida</taxon>
        <taxon>Liliopsida</taxon>
        <taxon>Araceae</taxon>
        <taxon>Aroideae</taxon>
        <taxon>Colocasieae</taxon>
        <taxon>Colocasia</taxon>
    </lineage>
</organism>
<dbReference type="EMBL" id="NMUH01004283">
    <property type="protein sequence ID" value="MQM09072.1"/>
    <property type="molecule type" value="Genomic_DNA"/>
</dbReference>
<evidence type="ECO:0000256" key="6">
    <source>
        <dbReference type="ARBA" id="ARBA00022989"/>
    </source>
</evidence>
<name>A0A843WFM1_COLES</name>
<keyword evidence="3" id="KW-0813">Transport</keyword>
<evidence type="ECO:0000256" key="9">
    <source>
        <dbReference type="SAM" id="Phobius"/>
    </source>
</evidence>
<comment type="subcellular location">
    <subcellularLocation>
        <location evidence="1">Membrane</location>
        <topology evidence="1">Single-pass membrane protein</topology>
    </subcellularLocation>
</comment>
<reference evidence="10" key="1">
    <citation type="submission" date="2017-07" db="EMBL/GenBank/DDBJ databases">
        <title>Taro Niue Genome Assembly and Annotation.</title>
        <authorList>
            <person name="Atibalentja N."/>
            <person name="Keating K."/>
            <person name="Fields C.J."/>
        </authorList>
    </citation>
    <scope>NUCLEOTIDE SEQUENCE</scope>
    <source>
        <strain evidence="10">Niue_2</strain>
        <tissue evidence="10">Leaf</tissue>
    </source>
</reference>
<protein>
    <recommendedName>
        <fullName evidence="12">GDU1</fullName>
    </recommendedName>
</protein>
<gene>
    <name evidence="10" type="ORF">Taro_041937</name>
</gene>
<proteinExistence type="inferred from homology"/>
<feature type="compositionally biased region" description="Basic and acidic residues" evidence="8">
    <location>
        <begin position="162"/>
        <end position="192"/>
    </location>
</feature>
<evidence type="ECO:0000256" key="4">
    <source>
        <dbReference type="ARBA" id="ARBA00022692"/>
    </source>
</evidence>
<feature type="region of interest" description="Disordered" evidence="8">
    <location>
        <begin position="69"/>
        <end position="94"/>
    </location>
</feature>
<keyword evidence="11" id="KW-1185">Reference proteome</keyword>
<feature type="transmembrane region" description="Helical" evidence="9">
    <location>
        <begin position="36"/>
        <end position="58"/>
    </location>
</feature>
<feature type="region of interest" description="Disordered" evidence="8">
    <location>
        <begin position="114"/>
        <end position="192"/>
    </location>
</feature>
<keyword evidence="7 9" id="KW-0472">Membrane</keyword>
<evidence type="ECO:0000256" key="1">
    <source>
        <dbReference type="ARBA" id="ARBA00004167"/>
    </source>
</evidence>
<evidence type="ECO:0000256" key="2">
    <source>
        <dbReference type="ARBA" id="ARBA00009977"/>
    </source>
</evidence>
<feature type="compositionally biased region" description="Polar residues" evidence="8">
    <location>
        <begin position="117"/>
        <end position="127"/>
    </location>
</feature>
<evidence type="ECO:0000256" key="3">
    <source>
        <dbReference type="ARBA" id="ARBA00022448"/>
    </source>
</evidence>
<accession>A0A843WFM1</accession>
<feature type="compositionally biased region" description="Polar residues" evidence="8">
    <location>
        <begin position="152"/>
        <end position="161"/>
    </location>
</feature>